<reference evidence="2 4" key="2">
    <citation type="submission" date="2018-06" db="EMBL/GenBank/DDBJ databases">
        <title>Genomic Encyclopedia of Type Strains, Phase III (KMG-III): the genomes of soil and plant-associated and newly described type strains.</title>
        <authorList>
            <person name="Whitman W."/>
        </authorList>
    </citation>
    <scope>NUCLEOTIDE SEQUENCE [LARGE SCALE GENOMIC DNA]</scope>
    <source>
        <strain evidence="2 4">CGMCC 1.15366</strain>
    </source>
</reference>
<evidence type="ECO:0000313" key="5">
    <source>
        <dbReference type="Proteomes" id="UP000287865"/>
    </source>
</evidence>
<sequence length="593" mass="66844">MNKYIRWHGMLAFIGFFAALIALVYFFAAPALRFGLTTGLTRVNGAEVNIERLSLQWSPFAVELQNIEFTDPETPELNRFQAQRVSFGVEVLQAMIGRVYIDELSATGIAMGVERARPGRVRADYIAEREAEGDTRTWGERFAELGFDFPDLDELLERSEIRTPAVVDSSERAVRQSRNDVENRRDELPSSDVIDQYETRMRALRDARPRTIEEFEQLRRQLTELRDDMRADRDRVQAFTQSVENAANQIQTSVRELRDAPGADLDRVRRLIELDNDAISDIAGILFGPQVQQWTDYALIAYDFVAPLLQSEAEEEPSRWEGRFIEFDDGSAPSFLIRLANTSLTLGEVDISVRWDNITWQHERIGSPTTYVLNVSQTPYWNSFSADGNFFINEAIEFNGQQQWSLQGAELTAQRLLEQANLRVDLSRAVINSRGDVRISEGRFSGGAGVNLQDVEMATEGDRTWARLLGSALTQIQAFDLDVGLAGRVGSPRLNISSDLDNQLSSALSGVMQEYASEQLTEVRAQLEAQVAAAMADIQPQLDQVQQLRSLAQDREGQLQSLLDEELDNLRDSALDQLRNRLGDQLRGRLGGN</sequence>
<dbReference type="NCBIfam" id="TIGR03545">
    <property type="entry name" value="TIGR03545 family protein"/>
    <property type="match status" value="1"/>
</dbReference>
<dbReference type="EMBL" id="QLMD01000010">
    <property type="protein sequence ID" value="RAJ95369.1"/>
    <property type="molecule type" value="Genomic_DNA"/>
</dbReference>
<feature type="coiled-coil region" evidence="1">
    <location>
        <begin position="208"/>
        <end position="235"/>
    </location>
</feature>
<dbReference type="Proteomes" id="UP000249203">
    <property type="component" value="Unassembled WGS sequence"/>
</dbReference>
<dbReference type="InterPro" id="IPR019934">
    <property type="entry name" value="CHP03545"/>
</dbReference>
<dbReference type="Proteomes" id="UP000287865">
    <property type="component" value="Unassembled WGS sequence"/>
</dbReference>
<evidence type="ECO:0000313" key="4">
    <source>
        <dbReference type="Proteomes" id="UP000249203"/>
    </source>
</evidence>
<dbReference type="RefSeq" id="WP_111569885.1">
    <property type="nucleotide sequence ID" value="NZ_PIPK01000010.1"/>
</dbReference>
<reference evidence="3 5" key="1">
    <citation type="journal article" date="2018" name="Front. Microbiol.">
        <title>Genome-Based Analysis Reveals the Taxonomy and Diversity of the Family Idiomarinaceae.</title>
        <authorList>
            <person name="Liu Y."/>
            <person name="Lai Q."/>
            <person name="Shao Z."/>
        </authorList>
    </citation>
    <scope>NUCLEOTIDE SEQUENCE [LARGE SCALE GENOMIC DNA]</scope>
    <source>
        <strain evidence="3 5">CF12-14</strain>
    </source>
</reference>
<evidence type="ECO:0000256" key="1">
    <source>
        <dbReference type="SAM" id="Coils"/>
    </source>
</evidence>
<proteinExistence type="predicted"/>
<gene>
    <name evidence="2" type="ORF">B0I24_11052</name>
    <name evidence="3" type="ORF">CWE07_10770</name>
</gene>
<organism evidence="2 4">
    <name type="scientific">Aliidiomarina maris</name>
    <dbReference type="NCBI Taxonomy" id="531312"/>
    <lineage>
        <taxon>Bacteria</taxon>
        <taxon>Pseudomonadati</taxon>
        <taxon>Pseudomonadota</taxon>
        <taxon>Gammaproteobacteria</taxon>
        <taxon>Alteromonadales</taxon>
        <taxon>Idiomarinaceae</taxon>
        <taxon>Aliidiomarina</taxon>
    </lineage>
</organism>
<protein>
    <submittedName>
        <fullName evidence="2">Uncharacterized protein (TIGR03545 family)</fullName>
    </submittedName>
</protein>
<dbReference type="OrthoDB" id="5752177at2"/>
<comment type="caution">
    <text evidence="2">The sequence shown here is derived from an EMBL/GenBank/DDBJ whole genome shotgun (WGS) entry which is preliminary data.</text>
</comment>
<dbReference type="AlphaFoldDB" id="A0A327WZL4"/>
<dbReference type="EMBL" id="PIPK01000010">
    <property type="protein sequence ID" value="RUO22739.1"/>
    <property type="molecule type" value="Genomic_DNA"/>
</dbReference>
<evidence type="ECO:0000313" key="3">
    <source>
        <dbReference type="EMBL" id="RUO22739.1"/>
    </source>
</evidence>
<name>A0A327WZL4_9GAMM</name>
<keyword evidence="1" id="KW-0175">Coiled coil</keyword>
<feature type="coiled-coil region" evidence="1">
    <location>
        <begin position="517"/>
        <end position="565"/>
    </location>
</feature>
<evidence type="ECO:0000313" key="2">
    <source>
        <dbReference type="EMBL" id="RAJ95369.1"/>
    </source>
</evidence>
<accession>A0A327WZL4</accession>
<keyword evidence="5" id="KW-1185">Reference proteome</keyword>